<dbReference type="Gene3D" id="3.40.50.300">
    <property type="entry name" value="P-loop containing nucleotide triphosphate hydrolases"/>
    <property type="match status" value="1"/>
</dbReference>
<keyword evidence="2" id="KW-1185">Reference proteome</keyword>
<reference evidence="1 2" key="1">
    <citation type="journal article" date="2020" name="ISME J.">
        <title>Comparative genomics reveals insights into cyanobacterial evolution and habitat adaptation.</title>
        <authorList>
            <person name="Chen M.Y."/>
            <person name="Teng W.K."/>
            <person name="Zhao L."/>
            <person name="Hu C.X."/>
            <person name="Zhou Y.K."/>
            <person name="Han B.P."/>
            <person name="Song L.R."/>
            <person name="Shu W.S."/>
        </authorList>
    </citation>
    <scope>NUCLEOTIDE SEQUENCE [LARGE SCALE GENOMIC DNA]</scope>
    <source>
        <strain evidence="1 2">FACHB-248</strain>
    </source>
</reference>
<dbReference type="GO" id="GO:0005524">
    <property type="term" value="F:ATP binding"/>
    <property type="evidence" value="ECO:0007669"/>
    <property type="project" value="UniProtKB-KW"/>
</dbReference>
<organism evidence="1 2">
    <name type="scientific">Scytonema hofmannii FACHB-248</name>
    <dbReference type="NCBI Taxonomy" id="1842502"/>
    <lineage>
        <taxon>Bacteria</taxon>
        <taxon>Bacillati</taxon>
        <taxon>Cyanobacteriota</taxon>
        <taxon>Cyanophyceae</taxon>
        <taxon>Nostocales</taxon>
        <taxon>Scytonemataceae</taxon>
        <taxon>Scytonema</taxon>
    </lineage>
</organism>
<accession>A0ABR8GJZ3</accession>
<comment type="caution">
    <text evidence="1">The sequence shown here is derived from an EMBL/GenBank/DDBJ whole genome shotgun (WGS) entry which is preliminary data.</text>
</comment>
<dbReference type="EMBL" id="JACJTA010000003">
    <property type="protein sequence ID" value="MBD2603380.1"/>
    <property type="molecule type" value="Genomic_DNA"/>
</dbReference>
<dbReference type="InterPro" id="IPR027417">
    <property type="entry name" value="P-loop_NTPase"/>
</dbReference>
<dbReference type="RefSeq" id="WP_029632337.1">
    <property type="nucleotide sequence ID" value="NZ_JACJTA010000003.1"/>
</dbReference>
<keyword evidence="1" id="KW-0547">Nucleotide-binding</keyword>
<dbReference type="SUPFAM" id="SSF52540">
    <property type="entry name" value="P-loop containing nucleoside triphosphate hydrolases"/>
    <property type="match status" value="1"/>
</dbReference>
<proteinExistence type="predicted"/>
<dbReference type="Proteomes" id="UP000660380">
    <property type="component" value="Unassembled WGS sequence"/>
</dbReference>
<protein>
    <submittedName>
        <fullName evidence="1">ATP-binding protein</fullName>
    </submittedName>
</protein>
<gene>
    <name evidence="1" type="ORF">H6G81_02255</name>
</gene>
<sequence>MSASNICHFLIGVPGSGKSTFATALCKLGNYVIVSTDEIRAALYGDAAIQGNWNEVENQALENVENALASGKGVIYDATNFKRAFRMDFLIKAEKQVKRDSVDFPVWIAWYLKTPIETCIEWNQKRDRQVPPEIIEAMSKSLSNFPPLPGEGFAAVEEVDVTTLEPNTAAKAAQIEKRIKTLQRRIINRHNRTQHNGITFHNYSHLLDFDRLMHLISLIIKYPGIGNLHATNPNLLHNILGNVPEFTNDIQEITAIMAKLRGNIYANQEAIAKDLQWLEENGVIAGNIRQQKLEAQIPLLSPFSTHSYSDIEPFQRLIGTIRFILHHPFLANTDKGSLPTLAIALQQAGII</sequence>
<dbReference type="Pfam" id="PF13671">
    <property type="entry name" value="AAA_33"/>
    <property type="match status" value="1"/>
</dbReference>
<name>A0ABR8GJZ3_9CYAN</name>
<keyword evidence="1" id="KW-0067">ATP-binding</keyword>
<evidence type="ECO:0000313" key="2">
    <source>
        <dbReference type="Proteomes" id="UP000660380"/>
    </source>
</evidence>
<evidence type="ECO:0000313" key="1">
    <source>
        <dbReference type="EMBL" id="MBD2603380.1"/>
    </source>
</evidence>